<dbReference type="AlphaFoldDB" id="A0A5C8UPD8"/>
<reference evidence="2 3" key="1">
    <citation type="submission" date="2019-08" db="EMBL/GenBank/DDBJ databases">
        <title>Bacterial whole genome sequence for Glaciihabitans sp. CHu50b-6-2.</title>
        <authorList>
            <person name="Jin L."/>
        </authorList>
    </citation>
    <scope>NUCLEOTIDE SEQUENCE [LARGE SCALE GENOMIC DNA]</scope>
    <source>
        <strain evidence="2 3">CHu50b-6-2</strain>
    </source>
</reference>
<sequence length="535" mass="53915">MVRLLRAQARRDRWQLASWILGIGVLAIGSAAAVVQEFGDTTQRAALLMLASGNPALLAVRGTPDGLSTGSVIFFEIFTFLAVLAALMSTFLTVRHSRGDEEQGRTELVGGTPVSRSTALGATLGLGALANLAVAIVVTAGFAATGLPLGGSVLTGLATGGTGLAFCGIAAVAAQVCRTSRAANSLAGALVGLAFVLRAFGDATGTVSEGGLRVTSAWPSWLSPVGWGQQVHAFGHESAAPLLLQLALFVVAGAVALASVRRRDLGAGLVGDRSGRATAGPALTGTLGLAWRLQFSAVIGWAAGGALLGLFAGGLADAAVKAVQEDQALAATVRGLLSGSTSSLLDTFVAAIMAFLGVLAAGAALQAVLRVRIEEAEGRAELLLSGAVSKARLLVDCLAVAVVSIIVVLLAGGVVAGLAFVGAGHPDRFGSSVVAAFVQLPAALVFVSVAALVFALLPRLTIGLGWGLLAVGFVLGQFGGVFKLPEWLRNLSPFSHTPIVPGDSVDLAPLAAMVVLSIVLAAASVLLARRRDLVA</sequence>
<dbReference type="Proteomes" id="UP000321379">
    <property type="component" value="Unassembled WGS sequence"/>
</dbReference>
<feature type="transmembrane region" description="Helical" evidence="1">
    <location>
        <begin position="433"/>
        <end position="457"/>
    </location>
</feature>
<organism evidence="2 3">
    <name type="scientific">Lacisediminihabitans profunda</name>
    <dbReference type="NCBI Taxonomy" id="2594790"/>
    <lineage>
        <taxon>Bacteria</taxon>
        <taxon>Bacillati</taxon>
        <taxon>Actinomycetota</taxon>
        <taxon>Actinomycetes</taxon>
        <taxon>Micrococcales</taxon>
        <taxon>Microbacteriaceae</taxon>
        <taxon>Lacisediminihabitans</taxon>
    </lineage>
</organism>
<feature type="transmembrane region" description="Helical" evidence="1">
    <location>
        <begin position="295"/>
        <end position="316"/>
    </location>
</feature>
<evidence type="ECO:0000313" key="2">
    <source>
        <dbReference type="EMBL" id="TXN29366.1"/>
    </source>
</evidence>
<proteinExistence type="predicted"/>
<name>A0A5C8UPD8_9MICO</name>
<evidence type="ECO:0000256" key="1">
    <source>
        <dbReference type="SAM" id="Phobius"/>
    </source>
</evidence>
<dbReference type="RefSeq" id="WP_147784383.1">
    <property type="nucleotide sequence ID" value="NZ_VRMG01000009.1"/>
</dbReference>
<keyword evidence="3" id="KW-1185">Reference proteome</keyword>
<feature type="transmembrane region" description="Helical" evidence="1">
    <location>
        <begin position="153"/>
        <end position="176"/>
    </location>
</feature>
<protein>
    <submittedName>
        <fullName evidence="2">Polyketide antibiotic transporter</fullName>
    </submittedName>
</protein>
<feature type="transmembrane region" description="Helical" evidence="1">
    <location>
        <begin position="507"/>
        <end position="528"/>
    </location>
</feature>
<gene>
    <name evidence="2" type="ORF">FVP33_14430</name>
</gene>
<accession>A0A5C8UPD8</accession>
<feature type="transmembrane region" description="Helical" evidence="1">
    <location>
        <begin position="183"/>
        <end position="201"/>
    </location>
</feature>
<keyword evidence="1" id="KW-0812">Transmembrane</keyword>
<feature type="transmembrane region" description="Helical" evidence="1">
    <location>
        <begin position="464"/>
        <end position="482"/>
    </location>
</feature>
<feature type="transmembrane region" description="Helical" evidence="1">
    <location>
        <begin position="242"/>
        <end position="260"/>
    </location>
</feature>
<feature type="transmembrane region" description="Helical" evidence="1">
    <location>
        <begin position="124"/>
        <end position="147"/>
    </location>
</feature>
<keyword evidence="1" id="KW-1133">Transmembrane helix</keyword>
<dbReference type="EMBL" id="VRMG01000009">
    <property type="protein sequence ID" value="TXN29366.1"/>
    <property type="molecule type" value="Genomic_DNA"/>
</dbReference>
<feature type="transmembrane region" description="Helical" evidence="1">
    <location>
        <begin position="72"/>
        <end position="94"/>
    </location>
</feature>
<evidence type="ECO:0000313" key="3">
    <source>
        <dbReference type="Proteomes" id="UP000321379"/>
    </source>
</evidence>
<feature type="transmembrane region" description="Helical" evidence="1">
    <location>
        <begin position="348"/>
        <end position="369"/>
    </location>
</feature>
<keyword evidence="1" id="KW-0472">Membrane</keyword>
<feature type="transmembrane region" description="Helical" evidence="1">
    <location>
        <begin position="393"/>
        <end position="421"/>
    </location>
</feature>
<feature type="transmembrane region" description="Helical" evidence="1">
    <location>
        <begin position="16"/>
        <end position="35"/>
    </location>
</feature>
<comment type="caution">
    <text evidence="2">The sequence shown here is derived from an EMBL/GenBank/DDBJ whole genome shotgun (WGS) entry which is preliminary data.</text>
</comment>